<gene>
    <name evidence="2" type="ORF">DSM106972_038200</name>
</gene>
<dbReference type="OrthoDB" id="9989213at2"/>
<comment type="caution">
    <text evidence="2">The sequence shown here is derived from an EMBL/GenBank/DDBJ whole genome shotgun (WGS) entry which is preliminary data.</text>
</comment>
<dbReference type="EMBL" id="RSCL01000009">
    <property type="protein sequence ID" value="RUT04999.1"/>
    <property type="molecule type" value="Genomic_DNA"/>
</dbReference>
<dbReference type="Proteomes" id="UP000271624">
    <property type="component" value="Unassembled WGS sequence"/>
</dbReference>
<proteinExistence type="predicted"/>
<keyword evidence="3" id="KW-1185">Reference proteome</keyword>
<accession>A0A433VFZ5</accession>
<name>A0A433VFZ5_9CYAN</name>
<reference evidence="2" key="2">
    <citation type="journal article" date="2019" name="Genome Biol. Evol.">
        <title>Day and night: Metabolic profiles and evolutionary relationships of six axenic non-marine cyanobacteria.</title>
        <authorList>
            <person name="Will S.E."/>
            <person name="Henke P."/>
            <person name="Boedeker C."/>
            <person name="Huang S."/>
            <person name="Brinkmann H."/>
            <person name="Rohde M."/>
            <person name="Jarek M."/>
            <person name="Friedl T."/>
            <person name="Seufert S."/>
            <person name="Schumacher M."/>
            <person name="Overmann J."/>
            <person name="Neumann-Schaal M."/>
            <person name="Petersen J."/>
        </authorList>
    </citation>
    <scope>NUCLEOTIDE SEQUENCE [LARGE SCALE GENOMIC DNA]</scope>
    <source>
        <strain evidence="2">PCC 7102</strain>
    </source>
</reference>
<dbReference type="RefSeq" id="WP_127082267.1">
    <property type="nucleotide sequence ID" value="NZ_RSCL01000009.1"/>
</dbReference>
<protein>
    <submittedName>
        <fullName evidence="2">Uncharacterized protein</fullName>
    </submittedName>
</protein>
<evidence type="ECO:0000313" key="2">
    <source>
        <dbReference type="EMBL" id="RUT04999.1"/>
    </source>
</evidence>
<organism evidence="2 3">
    <name type="scientific">Dulcicalothrix desertica PCC 7102</name>
    <dbReference type="NCBI Taxonomy" id="232991"/>
    <lineage>
        <taxon>Bacteria</taxon>
        <taxon>Bacillati</taxon>
        <taxon>Cyanobacteriota</taxon>
        <taxon>Cyanophyceae</taxon>
        <taxon>Nostocales</taxon>
        <taxon>Calotrichaceae</taxon>
        <taxon>Dulcicalothrix</taxon>
    </lineage>
</organism>
<sequence length="74" mass="8602">MEILQQAAQKAKQSAKRASQAIERAIQDEQIINLEKSQDMIITNLRDEVKRLKTENKKLIVLLELLQNLVMKEE</sequence>
<feature type="coiled-coil region" evidence="1">
    <location>
        <begin position="1"/>
        <end position="69"/>
    </location>
</feature>
<evidence type="ECO:0000313" key="3">
    <source>
        <dbReference type="Proteomes" id="UP000271624"/>
    </source>
</evidence>
<keyword evidence="1" id="KW-0175">Coiled coil</keyword>
<dbReference type="AlphaFoldDB" id="A0A433VFZ5"/>
<reference evidence="2" key="1">
    <citation type="submission" date="2018-12" db="EMBL/GenBank/DDBJ databases">
        <authorList>
            <person name="Will S."/>
            <person name="Neumann-Schaal M."/>
            <person name="Henke P."/>
        </authorList>
    </citation>
    <scope>NUCLEOTIDE SEQUENCE</scope>
    <source>
        <strain evidence="2">PCC 7102</strain>
    </source>
</reference>
<evidence type="ECO:0000256" key="1">
    <source>
        <dbReference type="SAM" id="Coils"/>
    </source>
</evidence>